<name>K1PT88_MAGGI</name>
<dbReference type="SUPFAM" id="SSF101898">
    <property type="entry name" value="NHL repeat"/>
    <property type="match status" value="2"/>
</dbReference>
<gene>
    <name evidence="2" type="ORF">CGI_10001474</name>
</gene>
<dbReference type="GO" id="GO:0000209">
    <property type="term" value="P:protein polyubiquitination"/>
    <property type="evidence" value="ECO:0007669"/>
    <property type="project" value="TreeGrafter"/>
</dbReference>
<dbReference type="PROSITE" id="PS51125">
    <property type="entry name" value="NHL"/>
    <property type="match status" value="2"/>
</dbReference>
<dbReference type="PANTHER" id="PTHR24104:SF25">
    <property type="entry name" value="PROTEIN LIN-41"/>
    <property type="match status" value="1"/>
</dbReference>
<dbReference type="InParanoid" id="K1PT88"/>
<reference evidence="2" key="1">
    <citation type="journal article" date="2012" name="Nature">
        <title>The oyster genome reveals stress adaptation and complexity of shell formation.</title>
        <authorList>
            <person name="Zhang G."/>
            <person name="Fang X."/>
            <person name="Guo X."/>
            <person name="Li L."/>
            <person name="Luo R."/>
            <person name="Xu F."/>
            <person name="Yang P."/>
            <person name="Zhang L."/>
            <person name="Wang X."/>
            <person name="Qi H."/>
            <person name="Xiong Z."/>
            <person name="Que H."/>
            <person name="Xie Y."/>
            <person name="Holland P.W."/>
            <person name="Paps J."/>
            <person name="Zhu Y."/>
            <person name="Wu F."/>
            <person name="Chen Y."/>
            <person name="Wang J."/>
            <person name="Peng C."/>
            <person name="Meng J."/>
            <person name="Yang L."/>
            <person name="Liu J."/>
            <person name="Wen B."/>
            <person name="Zhang N."/>
            <person name="Huang Z."/>
            <person name="Zhu Q."/>
            <person name="Feng Y."/>
            <person name="Mount A."/>
            <person name="Hedgecock D."/>
            <person name="Xu Z."/>
            <person name="Liu Y."/>
            <person name="Domazet-Loso T."/>
            <person name="Du Y."/>
            <person name="Sun X."/>
            <person name="Zhang S."/>
            <person name="Liu B."/>
            <person name="Cheng P."/>
            <person name="Jiang X."/>
            <person name="Li J."/>
            <person name="Fan D."/>
            <person name="Wang W."/>
            <person name="Fu W."/>
            <person name="Wang T."/>
            <person name="Wang B."/>
            <person name="Zhang J."/>
            <person name="Peng Z."/>
            <person name="Li Y."/>
            <person name="Li N."/>
            <person name="Wang J."/>
            <person name="Chen M."/>
            <person name="He Y."/>
            <person name="Tan F."/>
            <person name="Song X."/>
            <person name="Zheng Q."/>
            <person name="Huang R."/>
            <person name="Yang H."/>
            <person name="Du X."/>
            <person name="Chen L."/>
            <person name="Yang M."/>
            <person name="Gaffney P.M."/>
            <person name="Wang S."/>
            <person name="Luo L."/>
            <person name="She Z."/>
            <person name="Ming Y."/>
            <person name="Huang W."/>
            <person name="Zhang S."/>
            <person name="Huang B."/>
            <person name="Zhang Y."/>
            <person name="Qu T."/>
            <person name="Ni P."/>
            <person name="Miao G."/>
            <person name="Wang J."/>
            <person name="Wang Q."/>
            <person name="Steinberg C.E."/>
            <person name="Wang H."/>
            <person name="Li N."/>
            <person name="Qian L."/>
            <person name="Zhang G."/>
            <person name="Li Y."/>
            <person name="Yang H."/>
            <person name="Liu X."/>
            <person name="Wang J."/>
            <person name="Yin Y."/>
            <person name="Wang J."/>
        </authorList>
    </citation>
    <scope>NUCLEOTIDE SEQUENCE [LARGE SCALE GENOMIC DNA]</scope>
    <source>
        <strain evidence="2">05x7-T-G4-1.051#20</strain>
    </source>
</reference>
<dbReference type="AlphaFoldDB" id="K1PT88"/>
<dbReference type="Pfam" id="PF01436">
    <property type="entry name" value="NHL"/>
    <property type="match status" value="1"/>
</dbReference>
<keyword evidence="1" id="KW-0677">Repeat</keyword>
<evidence type="ECO:0000256" key="1">
    <source>
        <dbReference type="ARBA" id="ARBA00022737"/>
    </source>
</evidence>
<dbReference type="InterPro" id="IPR000315">
    <property type="entry name" value="Znf_B-box"/>
</dbReference>
<dbReference type="InterPro" id="IPR050952">
    <property type="entry name" value="TRIM-NHL_E3_ligases"/>
</dbReference>
<dbReference type="SUPFAM" id="SSF57845">
    <property type="entry name" value="B-box zinc-binding domain"/>
    <property type="match status" value="1"/>
</dbReference>
<dbReference type="Gene3D" id="3.30.160.60">
    <property type="entry name" value="Classic Zinc Finger"/>
    <property type="match status" value="1"/>
</dbReference>
<dbReference type="InterPro" id="IPR001258">
    <property type="entry name" value="NHL_repeat"/>
</dbReference>
<dbReference type="Gene3D" id="2.120.10.30">
    <property type="entry name" value="TolB, C-terminal domain"/>
    <property type="match status" value="3"/>
</dbReference>
<dbReference type="GO" id="GO:0008270">
    <property type="term" value="F:zinc ion binding"/>
    <property type="evidence" value="ECO:0007669"/>
    <property type="project" value="UniProtKB-KW"/>
</dbReference>
<dbReference type="PROSITE" id="PS50119">
    <property type="entry name" value="ZF_BBOX"/>
    <property type="match status" value="1"/>
</dbReference>
<dbReference type="GO" id="GO:0061630">
    <property type="term" value="F:ubiquitin protein ligase activity"/>
    <property type="evidence" value="ECO:0007669"/>
    <property type="project" value="TreeGrafter"/>
</dbReference>
<dbReference type="HOGENOM" id="CLU_007742_1_0_1"/>
<accession>K1PT88</accession>
<protein>
    <submittedName>
        <fullName evidence="2">Tripartite motif-containing protein 2</fullName>
    </submittedName>
</protein>
<sequence>MEHQIIIYGITIMDPRSSAQDVHRCDLCETAIVHSYCDVCHVNLCKPCIGEHISDGYQKHAIVPFLERRSTLIYPKCGTHEHKKCKLQCKNCANSFICSSCTASEQHRGHIFVEVSHAYKTQKEIVKKDTEELENSISPKYEELARDLENQLANLDGGYEKLTTSMSKQGEQWHREIDIVINKMKTDINEIKVKHRDILHKHLGEIKEIQSLINQTLQAIRKIEESTEVSPTIEYSSKIGEIRKFPFKVKVTLPTFIPKPIDREKLWVFFGKVTPLLVSTATEEHVLSLNLYNTSVKELLDEPEIVGTVQTGYEELRNVTSLNEEQIWTSGENNHIKCFNIKVSLFQTIKTKSGKWPNDLAVDGEGNLLYSDRTEGTVNKVKNGQTEELIRLQGWGPCKLCATSSGDLLVTLCSNDESEYKVVRYSGSKEKQSIQFDDEGNPLYSRNKTIKYITGNRNNDICVADYGAGAVVVVNQGGKFRWRYTGHPSVTKNKKYIPWGITADSQSRILTADRNNHCIHILDQNGHFLRYIDNCDLEDPYGLCVDNNDNMFVCEFNKELHIGHRFVDVKKAYKMMKDAIKKDAEELEIHISPVYDEYALDLMNQLTNLDGEYEKVTTAISKQGEEWHKEIDYVVERMENEISNIKVKHREDLQKQLDEIKQLQSLMKQTLLTLREIQESTDVSFTIEYNSKITEFSKSPTRFLYSMPTFIPKLISHVKIYSYFGEITPLRTTREEPAVSAKPENTLGGELLGKPELKKIIQTGYEELRSVACHNEERIWTTCGKTNDIKCFNIKGFLLDTIKSKSGKWPNDLTLDKEGNLLFSEGTRRTVTIIKNGETEELIRVQGWMPNTLCVTSSSDLLVSMYNNEKDQSKVVRYTGSTEKQTIQFDDEGKPLYSGNNGIKYITVNKNGDICVSDCKAGAVVIVDKAGNFRCKYTGYPSRTKISPFKPFGITADSQNRVLIVDRSNHCIHILDGNGDFLRFIDNCNLKDPLGLCVDIYDNLFVCEFYKGYIKRIKYC</sequence>
<proteinExistence type="predicted"/>
<evidence type="ECO:0000313" key="2">
    <source>
        <dbReference type="EMBL" id="EKC27477.1"/>
    </source>
</evidence>
<dbReference type="PANTHER" id="PTHR24104">
    <property type="entry name" value="E3 UBIQUITIN-PROTEIN LIGASE NHLRC1-RELATED"/>
    <property type="match status" value="1"/>
</dbReference>
<dbReference type="EMBL" id="JH817598">
    <property type="protein sequence ID" value="EKC27477.1"/>
    <property type="molecule type" value="Genomic_DNA"/>
</dbReference>
<organism evidence="2">
    <name type="scientific">Magallana gigas</name>
    <name type="common">Pacific oyster</name>
    <name type="synonym">Crassostrea gigas</name>
    <dbReference type="NCBI Taxonomy" id="29159"/>
    <lineage>
        <taxon>Eukaryota</taxon>
        <taxon>Metazoa</taxon>
        <taxon>Spiralia</taxon>
        <taxon>Lophotrochozoa</taxon>
        <taxon>Mollusca</taxon>
        <taxon>Bivalvia</taxon>
        <taxon>Autobranchia</taxon>
        <taxon>Pteriomorphia</taxon>
        <taxon>Ostreida</taxon>
        <taxon>Ostreoidea</taxon>
        <taxon>Ostreidae</taxon>
        <taxon>Magallana</taxon>
    </lineage>
</organism>
<dbReference type="GO" id="GO:0043161">
    <property type="term" value="P:proteasome-mediated ubiquitin-dependent protein catabolic process"/>
    <property type="evidence" value="ECO:0007669"/>
    <property type="project" value="TreeGrafter"/>
</dbReference>
<dbReference type="InterPro" id="IPR011042">
    <property type="entry name" value="6-blade_b-propeller_TolB-like"/>
</dbReference>